<dbReference type="PANTHER" id="PTHR46825">
    <property type="entry name" value="D-ALANYL-D-ALANINE-CARBOXYPEPTIDASE/ENDOPEPTIDASE AMPH"/>
    <property type="match status" value="1"/>
</dbReference>
<gene>
    <name evidence="3" type="primary">ampH</name>
    <name evidence="3" type="ORF">Poly59_43780</name>
</gene>
<evidence type="ECO:0000313" key="4">
    <source>
        <dbReference type="Proteomes" id="UP000317977"/>
    </source>
</evidence>
<dbReference type="SUPFAM" id="SSF56601">
    <property type="entry name" value="beta-lactamase/transpeptidase-like"/>
    <property type="match status" value="1"/>
</dbReference>
<protein>
    <submittedName>
        <fullName evidence="3">D-alanyl-D-alanine-carboxypeptidase/endopeptidase AmpH</fullName>
        <ecNumber evidence="3">3.4.-.-</ecNumber>
    </submittedName>
</protein>
<accession>A0A5C6EJ30</accession>
<keyword evidence="3" id="KW-0378">Hydrolase</keyword>
<organism evidence="3 4">
    <name type="scientific">Rubripirellula reticaptiva</name>
    <dbReference type="NCBI Taxonomy" id="2528013"/>
    <lineage>
        <taxon>Bacteria</taxon>
        <taxon>Pseudomonadati</taxon>
        <taxon>Planctomycetota</taxon>
        <taxon>Planctomycetia</taxon>
        <taxon>Pirellulales</taxon>
        <taxon>Pirellulaceae</taxon>
        <taxon>Rubripirellula</taxon>
    </lineage>
</organism>
<feature type="transmembrane region" description="Helical" evidence="1">
    <location>
        <begin position="273"/>
        <end position="294"/>
    </location>
</feature>
<proteinExistence type="predicted"/>
<dbReference type="InterPro" id="IPR001466">
    <property type="entry name" value="Beta-lactam-related"/>
</dbReference>
<dbReference type="InterPro" id="IPR050491">
    <property type="entry name" value="AmpC-like"/>
</dbReference>
<keyword evidence="1" id="KW-0472">Membrane</keyword>
<keyword evidence="1" id="KW-1133">Transmembrane helix</keyword>
<feature type="transmembrane region" description="Helical" evidence="1">
    <location>
        <begin position="245"/>
        <end position="267"/>
    </location>
</feature>
<feature type="transmembrane region" description="Helical" evidence="1">
    <location>
        <begin position="70"/>
        <end position="88"/>
    </location>
</feature>
<reference evidence="3 4" key="1">
    <citation type="submission" date="2019-02" db="EMBL/GenBank/DDBJ databases">
        <title>Deep-cultivation of Planctomycetes and their phenomic and genomic characterization uncovers novel biology.</title>
        <authorList>
            <person name="Wiegand S."/>
            <person name="Jogler M."/>
            <person name="Boedeker C."/>
            <person name="Pinto D."/>
            <person name="Vollmers J."/>
            <person name="Rivas-Marin E."/>
            <person name="Kohn T."/>
            <person name="Peeters S.H."/>
            <person name="Heuer A."/>
            <person name="Rast P."/>
            <person name="Oberbeckmann S."/>
            <person name="Bunk B."/>
            <person name="Jeske O."/>
            <person name="Meyerdierks A."/>
            <person name="Storesund J.E."/>
            <person name="Kallscheuer N."/>
            <person name="Luecker S."/>
            <person name="Lage O.M."/>
            <person name="Pohl T."/>
            <person name="Merkel B.J."/>
            <person name="Hornburger P."/>
            <person name="Mueller R.-W."/>
            <person name="Bruemmer F."/>
            <person name="Labrenz M."/>
            <person name="Spormann A.M."/>
            <person name="Op Den Camp H."/>
            <person name="Overmann J."/>
            <person name="Amann R."/>
            <person name="Jetten M.S.M."/>
            <person name="Mascher T."/>
            <person name="Medema M.H."/>
            <person name="Devos D.P."/>
            <person name="Kaster A.-K."/>
            <person name="Ovreas L."/>
            <person name="Rohde M."/>
            <person name="Galperin M.Y."/>
            <person name="Jogler C."/>
        </authorList>
    </citation>
    <scope>NUCLEOTIDE SEQUENCE [LARGE SCALE GENOMIC DNA]</scope>
    <source>
        <strain evidence="3 4">Poly59</strain>
    </source>
</reference>
<dbReference type="EC" id="3.4.-.-" evidence="3"/>
<dbReference type="PANTHER" id="PTHR46825:SF9">
    <property type="entry name" value="BETA-LACTAMASE-RELATED DOMAIN-CONTAINING PROTEIN"/>
    <property type="match status" value="1"/>
</dbReference>
<feature type="transmembrane region" description="Helical" evidence="1">
    <location>
        <begin position="46"/>
        <end position="64"/>
    </location>
</feature>
<feature type="transmembrane region" description="Helical" evidence="1">
    <location>
        <begin position="126"/>
        <end position="146"/>
    </location>
</feature>
<dbReference type="RefSeq" id="WP_186776417.1">
    <property type="nucleotide sequence ID" value="NZ_SJPX01000004.1"/>
</dbReference>
<name>A0A5C6EJ30_9BACT</name>
<evidence type="ECO:0000313" key="3">
    <source>
        <dbReference type="EMBL" id="TWU49753.1"/>
    </source>
</evidence>
<feature type="transmembrane region" description="Helical" evidence="1">
    <location>
        <begin position="354"/>
        <end position="374"/>
    </location>
</feature>
<evidence type="ECO:0000256" key="1">
    <source>
        <dbReference type="SAM" id="Phobius"/>
    </source>
</evidence>
<feature type="domain" description="Beta-lactamase-related" evidence="2">
    <location>
        <begin position="404"/>
        <end position="719"/>
    </location>
</feature>
<keyword evidence="3" id="KW-0645">Protease</keyword>
<keyword evidence="3" id="KW-0121">Carboxypeptidase</keyword>
<dbReference type="GO" id="GO:0004180">
    <property type="term" value="F:carboxypeptidase activity"/>
    <property type="evidence" value="ECO:0007669"/>
    <property type="project" value="UniProtKB-KW"/>
</dbReference>
<dbReference type="Gene3D" id="3.40.710.10">
    <property type="entry name" value="DD-peptidase/beta-lactamase superfamily"/>
    <property type="match status" value="1"/>
</dbReference>
<comment type="caution">
    <text evidence="3">The sequence shown here is derived from an EMBL/GenBank/DDBJ whole genome shotgun (WGS) entry which is preliminary data.</text>
</comment>
<evidence type="ECO:0000259" key="2">
    <source>
        <dbReference type="Pfam" id="PF00144"/>
    </source>
</evidence>
<dbReference type="Pfam" id="PF00144">
    <property type="entry name" value="Beta-lactamase"/>
    <property type="match status" value="1"/>
</dbReference>
<sequence length="848" mass="93961">MNLEKFQQAWKADADQTCVTIDVDLLSREVQRDQQNFRSTIFWRDVREAGGSLILIPIWFTMGFVVPLPWTWYLCVPGFLWVATFILVDRQRHPQRPSGPGQPLGFYAKESLVQVDHQIWLLRNVVWWYLLPYAIPAMAFFLHVTWQAQTNWWNFLLLGGFFNLFLVVLHWVIYRVNQNAIRTQLEPRRQDLLKLVASLEDDANSEDGGDIMELVAALAVPIHDAGLSPGWERWAATWNRLIPSWGAAATIMVPTMIGGCCGFLYPTPDMGPAFFQTVVAAVIPFEIAFGCVWLRSYVKQKRSTLSRDDANSPLSVTVLARSSNETLTRLDMTESTLAATHSPAELKRLPEAPAIVIIVLTLFIGTMAIFAVFACVAESKETPLTIPALSDVSAFNSDDVSRLDTWMQKFVDGGYPSLSAVVVRDGEVVYRGAFGLANIKADTKATLHTQYNVASVTKAFTALLAAILHDHGVIDLDQPVAKYLPTGVTISKTPDVGATITLRQLASHTSGLPRGVPGRVQSVEGWYELEPPLLYDHLSNVQLESKPGVAEEYSNLGFGLLGHALELAADKPLDQLMQELVCDPLKLEQTAIQADDTLRPATGYAERSRIEKTHSFQQRLAASGGLVTSIEDLGKFLAAQMKPSVFSPEILAQLHTQTKLSDGSTSGTSLGWSVRSRPLIGRLLKKNGGRNNCSAWMGFAPEQGVGVAIVTNCGGPDVDPIGYRLLEQSIPLSQRKLVTSAGFAKVAPYTGVRWEQDQPTVCVRGQWAKLVSVNDVPIAGIMDFAKREYKEKAQKRFAEDLVEVLSKMGHQPDWMVTLELKAENGQVERSQVLMTAENRKHVRRSLRP</sequence>
<dbReference type="InterPro" id="IPR012338">
    <property type="entry name" value="Beta-lactam/transpept-like"/>
</dbReference>
<dbReference type="Proteomes" id="UP000317977">
    <property type="component" value="Unassembled WGS sequence"/>
</dbReference>
<dbReference type="EMBL" id="SJPX01000004">
    <property type="protein sequence ID" value="TWU49753.1"/>
    <property type="molecule type" value="Genomic_DNA"/>
</dbReference>
<keyword evidence="1" id="KW-0812">Transmembrane</keyword>
<keyword evidence="4" id="KW-1185">Reference proteome</keyword>
<dbReference type="AlphaFoldDB" id="A0A5C6EJ30"/>
<feature type="transmembrane region" description="Helical" evidence="1">
    <location>
        <begin position="152"/>
        <end position="174"/>
    </location>
</feature>